<accession>A0A644ZBX9</accession>
<evidence type="ECO:0000313" key="1">
    <source>
        <dbReference type="EMBL" id="MPM36223.1"/>
    </source>
</evidence>
<protein>
    <submittedName>
        <fullName evidence="1">Uncharacterized protein</fullName>
    </submittedName>
</protein>
<name>A0A644ZBX9_9ZZZZ</name>
<organism evidence="1">
    <name type="scientific">bioreactor metagenome</name>
    <dbReference type="NCBI Taxonomy" id="1076179"/>
    <lineage>
        <taxon>unclassified sequences</taxon>
        <taxon>metagenomes</taxon>
        <taxon>ecological metagenomes</taxon>
    </lineage>
</organism>
<comment type="caution">
    <text evidence="1">The sequence shown here is derived from an EMBL/GenBank/DDBJ whole genome shotgun (WGS) entry which is preliminary data.</text>
</comment>
<gene>
    <name evidence="1" type="ORF">SDC9_82818</name>
</gene>
<reference evidence="1" key="1">
    <citation type="submission" date="2019-08" db="EMBL/GenBank/DDBJ databases">
        <authorList>
            <person name="Kucharzyk K."/>
            <person name="Murdoch R.W."/>
            <person name="Higgins S."/>
            <person name="Loffler F."/>
        </authorList>
    </citation>
    <scope>NUCLEOTIDE SEQUENCE</scope>
</reference>
<dbReference type="AlphaFoldDB" id="A0A644ZBX9"/>
<dbReference type="EMBL" id="VSSQ01007538">
    <property type="protein sequence ID" value="MPM36223.1"/>
    <property type="molecule type" value="Genomic_DNA"/>
</dbReference>
<sequence>MKTTINLSSLSPPDPFGKKKVQCNGFLEKVFFRLPLGLDCPWPARIQALEFAMALAAKRDIIQNDYASDFLDGFYMFLMTSSPNPEQLTFWAASSFIR</sequence>
<proteinExistence type="predicted"/>